<evidence type="ECO:0000313" key="2">
    <source>
        <dbReference type="Proteomes" id="UP000198908"/>
    </source>
</evidence>
<protein>
    <submittedName>
        <fullName evidence="1">Uncharacterized protein</fullName>
    </submittedName>
</protein>
<dbReference type="RefSeq" id="WP_091996738.1">
    <property type="nucleotide sequence ID" value="NZ_FMYQ01000008.1"/>
</dbReference>
<keyword evidence="2" id="KW-1185">Reference proteome</keyword>
<dbReference type="AlphaFoldDB" id="A0A1G6ML31"/>
<evidence type="ECO:0000313" key="1">
    <source>
        <dbReference type="EMBL" id="SDC56181.1"/>
    </source>
</evidence>
<accession>A0A1G6ML31</accession>
<organism evidence="1 2">
    <name type="scientific">Paraburkholderia lycopersici</name>
    <dbReference type="NCBI Taxonomy" id="416944"/>
    <lineage>
        <taxon>Bacteria</taxon>
        <taxon>Pseudomonadati</taxon>
        <taxon>Pseudomonadota</taxon>
        <taxon>Betaproteobacteria</taxon>
        <taxon>Burkholderiales</taxon>
        <taxon>Burkholderiaceae</taxon>
        <taxon>Paraburkholderia</taxon>
    </lineage>
</organism>
<dbReference type="STRING" id="416944.SAMN05421548_1085"/>
<dbReference type="OrthoDB" id="8909281at2"/>
<reference evidence="2" key="1">
    <citation type="submission" date="2016-09" db="EMBL/GenBank/DDBJ databases">
        <authorList>
            <person name="Varghese N."/>
            <person name="Submissions S."/>
        </authorList>
    </citation>
    <scope>NUCLEOTIDE SEQUENCE [LARGE SCALE GENOMIC DNA]</scope>
    <source>
        <strain evidence="2">TNe-862</strain>
    </source>
</reference>
<dbReference type="Proteomes" id="UP000198908">
    <property type="component" value="Unassembled WGS sequence"/>
</dbReference>
<sequence length="129" mass="14480">MNRELENGIVTSYPALYRSLEPRYSGACLFECDDGWYQIIDELSRKLETQARKSDLQVVCVKEKLGSLRVYLRGPATGRVQDWVATAEGLSRNTCERCTQAAMLRRHKDGGGIRTLCPACAAAMDYVIE</sequence>
<dbReference type="EMBL" id="FMYQ01000008">
    <property type="protein sequence ID" value="SDC56181.1"/>
    <property type="molecule type" value="Genomic_DNA"/>
</dbReference>
<gene>
    <name evidence="1" type="ORF">SAMN05421548_1085</name>
</gene>
<name>A0A1G6ML31_9BURK</name>
<proteinExistence type="predicted"/>